<evidence type="ECO:0000256" key="3">
    <source>
        <dbReference type="ARBA" id="ARBA00022679"/>
    </source>
</evidence>
<evidence type="ECO:0000259" key="6">
    <source>
        <dbReference type="Pfam" id="PF18135"/>
    </source>
</evidence>
<keyword evidence="7" id="KW-0347">Helicase</keyword>
<dbReference type="InterPro" id="IPR003356">
    <property type="entry name" value="DNA_methylase_A-5"/>
</dbReference>
<protein>
    <recommendedName>
        <fullName evidence="1">site-specific DNA-methyltransferase (adenine-specific)</fullName>
        <ecNumber evidence="1">2.1.1.72</ecNumber>
    </recommendedName>
</protein>
<dbReference type="PANTHER" id="PTHR33841:SF1">
    <property type="entry name" value="DNA METHYLTRANSFERASE A"/>
    <property type="match status" value="1"/>
</dbReference>
<evidence type="ECO:0000256" key="2">
    <source>
        <dbReference type="ARBA" id="ARBA00022603"/>
    </source>
</evidence>
<name>A0ABR9JBR6_9MICC</name>
<dbReference type="SUPFAM" id="SSF53335">
    <property type="entry name" value="S-adenosyl-L-methionine-dependent methyltransferases"/>
    <property type="match status" value="1"/>
</dbReference>
<evidence type="ECO:0000256" key="1">
    <source>
        <dbReference type="ARBA" id="ARBA00011900"/>
    </source>
</evidence>
<organism evidence="7 8">
    <name type="scientific">Nesterenkonia lutea</name>
    <dbReference type="NCBI Taxonomy" id="272919"/>
    <lineage>
        <taxon>Bacteria</taxon>
        <taxon>Bacillati</taxon>
        <taxon>Actinomycetota</taxon>
        <taxon>Actinomycetes</taxon>
        <taxon>Micrococcales</taxon>
        <taxon>Micrococcaceae</taxon>
        <taxon>Nesterenkonia</taxon>
    </lineage>
</organism>
<dbReference type="PANTHER" id="PTHR33841">
    <property type="entry name" value="DNA METHYLTRANSFERASE YEEA-RELATED"/>
    <property type="match status" value="1"/>
</dbReference>
<keyword evidence="7" id="KW-0378">Hydrolase</keyword>
<evidence type="ECO:0000256" key="4">
    <source>
        <dbReference type="ARBA" id="ARBA00047942"/>
    </source>
</evidence>
<dbReference type="EMBL" id="JADBED010000001">
    <property type="protein sequence ID" value="MBE1523230.1"/>
    <property type="molecule type" value="Genomic_DNA"/>
</dbReference>
<proteinExistence type="predicted"/>
<accession>A0ABR9JBR6</accession>
<dbReference type="EC" id="2.1.1.72" evidence="1"/>
<dbReference type="InterPro" id="IPR041635">
    <property type="entry name" value="Type_ISP_LLaBIII_C"/>
</dbReference>
<sequence length="1122" mass="125033">MPAIDEYVTALNATLASGDSTEHSHRHSLKALVESFDSEVTATNEPKQSEAGAPDYDIKLSRRHGTLSIGKIEAKDIGSAALEIIERDSDREKPRTRSGEQLKRYRGAFENLILTDYVEFRWYVRGELRTAKTLGTVSANEVTLGNEASSEVTVLLQNFLDTAPLKIRTPKKLAERMARLAALIREVILSAMGAKSLSQTTTGLHRAFKETLVADLTDEAFADMMSQTIAYGLFAARVQHSDAEVAFTRLTAAQSIPRTNPFLRRLFGVVTGPELEDEPYVSVVDDLAQLLNDADMNQILKNFGAEKRDPIVHFYETFLGAYDPELRDVRGVYYTPLPIVSYIVRSVDKILASSFGLPAGIADTTRTGPGDDQPHKVLVLDPATGTGTFLYEVVDLIRERFMSQGRSGMWPAYVKEHLLPRLHGFELMMAPYAVAHLKLALQLAGKDLPENERAEAAYDFATDERIGIYLTNALDPGEAHSTLPLGQFISDEANAASAVKSQKPIMVVLGNPPYQGQSANASSRRELVGTNRNGVNRFRTVKTAIGELLTAYYQVDGAPIQEQNSKWLQDDYVKFIRLGQSRIDATGYGVLGYVTNHTYLDAPTFRGMRQSLLQTFNDIYILDLHGSIRRRDSNPDGGVDDNVFDQIQQGVCIAIFVKTQGDQSPATIHYSDKWGSREEKYDWLDANTTDTTVWEDSVPVGPFYSFRPEDPVTREEWLDAPSLTEIFPVYSVGIATHRDELAVDTRSTRLKARLEDFCSTTKSDDEVRRQYFGTKGRVTSKGIHYLPGDNADWDLVDRRAKLIADDKRGSSIKPILYRPFDSRYVVYHADVVDRRKYEVMKHMLSDENIGLISARSNKSGVQDQFLVTDLMTETKTGEATTGSVLFPLWLYADDEQDDETLLSAAALSGRRNANIGPQFKVLLKENLGLDPVDKDRGDLTSTIGPRDVLDYVYGVVHSRTYRVRYGNFLRSDYPRIPITSDITRFRLVCEFGANLVDLHMLKAKGLDTGATGGPTRGTNTVDAIPAGQRWVPGEEVTDQGQVVINLDGGQDGGPQLLPGVDEDVWRFEVGGHQVLKKWLDARKGDVLTFSEMEHLVKTVNAIRRTIDLQDEIEELLTGWPLL</sequence>
<comment type="caution">
    <text evidence="7">The sequence shown here is derived from an EMBL/GenBank/DDBJ whole genome shotgun (WGS) entry which is preliminary data.</text>
</comment>
<keyword evidence="7" id="KW-0547">Nucleotide-binding</keyword>
<evidence type="ECO:0000259" key="5">
    <source>
        <dbReference type="Pfam" id="PF02384"/>
    </source>
</evidence>
<keyword evidence="7" id="KW-0067">ATP-binding</keyword>
<feature type="domain" description="Type ISP restriction-modification enzyme LLaBIII C-terminal specificity" evidence="6">
    <location>
        <begin position="725"/>
        <end position="1108"/>
    </location>
</feature>
<evidence type="ECO:0000313" key="7">
    <source>
        <dbReference type="EMBL" id="MBE1523230.1"/>
    </source>
</evidence>
<dbReference type="InterPro" id="IPR050953">
    <property type="entry name" value="N4_N6_ade-DNA_methylase"/>
</dbReference>
<dbReference type="Proteomes" id="UP000643525">
    <property type="component" value="Unassembled WGS sequence"/>
</dbReference>
<dbReference type="Pfam" id="PF18135">
    <property type="entry name" value="Type_ISP_C"/>
    <property type="match status" value="1"/>
</dbReference>
<keyword evidence="3" id="KW-0808">Transferase</keyword>
<dbReference type="GO" id="GO:0004386">
    <property type="term" value="F:helicase activity"/>
    <property type="evidence" value="ECO:0007669"/>
    <property type="project" value="UniProtKB-KW"/>
</dbReference>
<keyword evidence="8" id="KW-1185">Reference proteome</keyword>
<dbReference type="Gene3D" id="3.40.50.150">
    <property type="entry name" value="Vaccinia Virus protein VP39"/>
    <property type="match status" value="1"/>
</dbReference>
<comment type="catalytic activity">
    <reaction evidence="4">
        <text>a 2'-deoxyadenosine in DNA + S-adenosyl-L-methionine = an N(6)-methyl-2'-deoxyadenosine in DNA + S-adenosyl-L-homocysteine + H(+)</text>
        <dbReference type="Rhea" id="RHEA:15197"/>
        <dbReference type="Rhea" id="RHEA-COMP:12418"/>
        <dbReference type="Rhea" id="RHEA-COMP:12419"/>
        <dbReference type="ChEBI" id="CHEBI:15378"/>
        <dbReference type="ChEBI" id="CHEBI:57856"/>
        <dbReference type="ChEBI" id="CHEBI:59789"/>
        <dbReference type="ChEBI" id="CHEBI:90615"/>
        <dbReference type="ChEBI" id="CHEBI:90616"/>
        <dbReference type="EC" id="2.1.1.72"/>
    </reaction>
</comment>
<keyword evidence="2" id="KW-0489">Methyltransferase</keyword>
<evidence type="ECO:0000313" key="8">
    <source>
        <dbReference type="Proteomes" id="UP000643525"/>
    </source>
</evidence>
<dbReference type="InterPro" id="IPR029063">
    <property type="entry name" value="SAM-dependent_MTases_sf"/>
</dbReference>
<feature type="domain" description="DNA methylase adenine-specific" evidence="5">
    <location>
        <begin position="307"/>
        <end position="442"/>
    </location>
</feature>
<dbReference type="Pfam" id="PF02384">
    <property type="entry name" value="N6_Mtase"/>
    <property type="match status" value="1"/>
</dbReference>
<dbReference type="RefSeq" id="WP_192594408.1">
    <property type="nucleotide sequence ID" value="NZ_BAAALJ010000019.1"/>
</dbReference>
<dbReference type="PRINTS" id="PR00507">
    <property type="entry name" value="N12N6MTFRASE"/>
</dbReference>
<reference evidence="7 8" key="1">
    <citation type="submission" date="2020-10" db="EMBL/GenBank/DDBJ databases">
        <title>Sequencing the genomes of 1000 actinobacteria strains.</title>
        <authorList>
            <person name="Klenk H.-P."/>
        </authorList>
    </citation>
    <scope>NUCLEOTIDE SEQUENCE [LARGE SCALE GENOMIC DNA]</scope>
    <source>
        <strain evidence="7 8">DSM 15666</strain>
    </source>
</reference>
<gene>
    <name evidence="7" type="ORF">H4W27_000348</name>
</gene>